<reference evidence="3" key="1">
    <citation type="submission" date="2020-11" db="EMBL/GenBank/DDBJ databases">
        <authorList>
            <person name="Tran Van P."/>
        </authorList>
    </citation>
    <scope>NUCLEOTIDE SEQUENCE</scope>
</reference>
<dbReference type="GO" id="GO:0005634">
    <property type="term" value="C:nucleus"/>
    <property type="evidence" value="ECO:0007669"/>
    <property type="project" value="InterPro"/>
</dbReference>
<dbReference type="OrthoDB" id="431717at2759"/>
<dbReference type="EMBL" id="LR901737">
    <property type="protein sequence ID" value="CAD7249290.1"/>
    <property type="molecule type" value="Genomic_DNA"/>
</dbReference>
<dbReference type="InterPro" id="IPR016024">
    <property type="entry name" value="ARM-type_fold"/>
</dbReference>
<evidence type="ECO:0000313" key="4">
    <source>
        <dbReference type="Proteomes" id="UP000677054"/>
    </source>
</evidence>
<protein>
    <recommendedName>
        <fullName evidence="2">DNA-dependent protein kinase catalytic subunit CC3 domain-containing protein</fullName>
    </recommendedName>
</protein>
<name>A0A7R9FN95_9CRUS</name>
<gene>
    <name evidence="3" type="ORF">DSTB1V02_LOCUS9088</name>
</gene>
<dbReference type="Pfam" id="PF20502">
    <property type="entry name" value="DNAPKcs_CC1-2"/>
    <property type="match status" value="1"/>
</dbReference>
<evidence type="ECO:0000313" key="3">
    <source>
        <dbReference type="EMBL" id="CAD7249290.1"/>
    </source>
</evidence>
<evidence type="ECO:0000259" key="2">
    <source>
        <dbReference type="SMART" id="SM01344"/>
    </source>
</evidence>
<dbReference type="Pfam" id="PF08163">
    <property type="entry name" value="DNAPKcs_CC3"/>
    <property type="match status" value="1"/>
</dbReference>
<feature type="region of interest" description="Disordered" evidence="1">
    <location>
        <begin position="1"/>
        <end position="21"/>
    </location>
</feature>
<dbReference type="GO" id="GO:0006303">
    <property type="term" value="P:double-strand break repair via nonhomologous end joining"/>
    <property type="evidence" value="ECO:0007669"/>
    <property type="project" value="InterPro"/>
</dbReference>
<proteinExistence type="predicted"/>
<dbReference type="Pfam" id="PF19704">
    <property type="entry name" value="DNAPKcs_CC5"/>
    <property type="match status" value="1"/>
</dbReference>
<evidence type="ECO:0000256" key="1">
    <source>
        <dbReference type="SAM" id="MobiDB-lite"/>
    </source>
</evidence>
<feature type="domain" description="DNA-dependent protein kinase catalytic subunit CC3" evidence="2">
    <location>
        <begin position="1162"/>
        <end position="1557"/>
    </location>
</feature>
<organism evidence="3">
    <name type="scientific">Darwinula stevensoni</name>
    <dbReference type="NCBI Taxonomy" id="69355"/>
    <lineage>
        <taxon>Eukaryota</taxon>
        <taxon>Metazoa</taxon>
        <taxon>Ecdysozoa</taxon>
        <taxon>Arthropoda</taxon>
        <taxon>Crustacea</taxon>
        <taxon>Oligostraca</taxon>
        <taxon>Ostracoda</taxon>
        <taxon>Podocopa</taxon>
        <taxon>Podocopida</taxon>
        <taxon>Darwinulocopina</taxon>
        <taxon>Darwinuloidea</taxon>
        <taxon>Darwinulidae</taxon>
        <taxon>Darwinula</taxon>
    </lineage>
</organism>
<dbReference type="Proteomes" id="UP000677054">
    <property type="component" value="Unassembled WGS sequence"/>
</dbReference>
<dbReference type="InterPro" id="IPR045581">
    <property type="entry name" value="DNAPKcs_CC5"/>
</dbReference>
<dbReference type="EMBL" id="CAJPEV010002220">
    <property type="protein sequence ID" value="CAG0896153.1"/>
    <property type="molecule type" value="Genomic_DNA"/>
</dbReference>
<dbReference type="InterPro" id="IPR046803">
    <property type="entry name" value="DNAPKcs_CC1-2"/>
</dbReference>
<dbReference type="SUPFAM" id="SSF48371">
    <property type="entry name" value="ARM repeat"/>
    <property type="match status" value="2"/>
</dbReference>
<keyword evidence="4" id="KW-1185">Reference proteome</keyword>
<accession>A0A7R9FN95</accession>
<dbReference type="SMART" id="SM01344">
    <property type="entry name" value="NUC194"/>
    <property type="match status" value="1"/>
</dbReference>
<dbReference type="InterPro" id="IPR012582">
    <property type="entry name" value="DNAPKcs_CC3"/>
</dbReference>
<sequence>MDQEPGSGGEDTIEPSPDPVKDLVAERPQDFQVFVNLVDLLTDLLLTGDGLDLFPSHLFNFSYEVVKLAVAYPLVSGFYRLMTLCFKVASHTFHFNNEDTGAKPYMQQLYMLYLHFTQETLHRCRNFKDELLVSCLKMILALPSPLVLDLLPLIVQALKLSLSRGVGYLPLAATTLTALQTWGKDLGREFLNPYYKDILPLLQAYLSSISEKRVGEKFEKGSSLKQKTAAARRKARAAALHKHHYSKRKGWHKREVSLGEIQREILTYVGSLGSETVQAMVRLTPEEIGHLATTWDPIKHLTFSFPFMDMKPEISLDEFLPVVCELALTSGDRKTKVAACEALHSLIIYMVGTGAQQPEERQKKQPMTGLYKHLFPAIFQLSCDADTVTKQLFQPLTLQLIHWFTNNRRYEGPETAVLLDSIMKAVVERPECSEWDYGATCLREFMVWSIKQAPAGCHSANLRSVLQRVSSLLLHPSPRKRLGGAVAFNAIYQQVREDADFLDLFTLDLTKNFIISLTLAHTDEAAFGTVEQCSQSLSHLERILREKSQVFLKEKEERRGELKSLGDLLLWLFSQSASPWTHARHKSQELFTKLSISTPGLQRPKQYVDHFMKEQSLKALFGILEGCGMMQGVRGIQKSASFPIPKTLQLPLISSLLEDLLAALDAYTWLFRGSYLDHGRVFSSPDSLVVSSSASFIQHWSEVSLESFEKNGNVLVTPTEKDAFARLKCTVIVRLLDMLTAVGHLPWKDKEEQTRLLHLVLKCTLDPMQIGFDMRDPEVFEKLPERLGVLFKKLPTPTKEQLRGVLKNLMETQTEYNLIALVTGADPVQDTIRLRYLVLGYSLLLDNGFLDDIVVIHGLGEKVFTYVSESVVNKSLTTEDILCFSSLLTFAFKAGLPAEKVLSCLVNSGGLYGSLALTWNKELLKRHRVYIPKMVSALGDPNVGGETSSILLALFQHLATDSSLKKMFGKEVGETFLSCLSQLETWMEGKEGKVEWVISCFNQLVLAHQAALQQSASFLRLYSELLTSTHFDLSLKLKLLALLPFVVSSKFLKSADLEKMLSSLSGQHFPLHSHEWSGQEQRMGNSAHTDYMDALSHIIHSLEVTGNLAISRFLLSVLCREENHPLAGKFASSLQNLMQRQAEVEGLLSMASFFFAGGSFSSEMRLRILKQTCLPILQVAKPPALIKFFVSHIREIMDIVMAERGSGGGDELKVLLKTGAFHLLEVMYARLSREDLEGESPISKAYSQESKQLIKDSIQASHNAKKEAKRSSITDDGGLAEKKRQFHCAAFNALVAMLTCTSQQAKFYETLLFTDNSDRNEPLWENLINCDLNYIFPVEFDSVPRWKKALVSIQQLSASDESGNELEMKPMAYIPYLASQYLQDTSIAEDVSQFDFSNSVVSFMQSSGTLGKRKRSYYTPLADQESKKERRMEMVELEVDQLNEHECMASLTALLRFMRSTGILPDPSKSKDAPKSLAEVARVLGKQETPTNIKLFLAKLIVNNEDIFRPYAKSFLLPMMLVVTGGLCGSSHINYFIADIAVLLLSWHSVAIPGDTVAERSAASSFLEFLMKNAYHIRRDILRSNLELIKRMLELWKEVVEIPCMVIHDKITNVDQKMLGIHLLGAVVANGLKPYYLTAVVSKKRYLDSVVGAFQQESQRIYAAVAEVVGLVLAHLHKSSLDDDEKSFEADIIKELKAAACKDLKRNFFIIALYRIHLHFPEIVFMFHRQVLNFLPSLTGDLRVEALVILRESYKIAKVKAEDLLPVTDDEKEDLGSPQQILNRCYVILKAHGLHDLLKHRRVE</sequence>
<dbReference type="Pfam" id="PF20500">
    <property type="entry name" value="DNA-PKcs_N"/>
    <property type="match status" value="1"/>
</dbReference>
<dbReference type="InterPro" id="IPR046804">
    <property type="entry name" value="DNA-PKcs_N"/>
</dbReference>